<evidence type="ECO:0000256" key="7">
    <source>
        <dbReference type="RuleBase" id="RU363108"/>
    </source>
</evidence>
<protein>
    <recommendedName>
        <fullName evidence="7">Gustatory receptor</fullName>
    </recommendedName>
</protein>
<dbReference type="PANTHER" id="PTHR21421:SF29">
    <property type="entry name" value="GUSTATORY RECEPTOR 5A FOR TREHALOSE-RELATED"/>
    <property type="match status" value="1"/>
</dbReference>
<name>A0A9N9MZC8_9CUCU</name>
<gene>
    <name evidence="8" type="ORF">CEUTPL_LOCUS11109</name>
</gene>
<evidence type="ECO:0000256" key="3">
    <source>
        <dbReference type="ARBA" id="ARBA00022692"/>
    </source>
</evidence>
<feature type="transmembrane region" description="Helical" evidence="7">
    <location>
        <begin position="171"/>
        <end position="192"/>
    </location>
</feature>
<feature type="transmembrane region" description="Helical" evidence="7">
    <location>
        <begin position="38"/>
        <end position="61"/>
    </location>
</feature>
<organism evidence="8 9">
    <name type="scientific">Ceutorhynchus assimilis</name>
    <name type="common">cabbage seed weevil</name>
    <dbReference type="NCBI Taxonomy" id="467358"/>
    <lineage>
        <taxon>Eukaryota</taxon>
        <taxon>Metazoa</taxon>
        <taxon>Ecdysozoa</taxon>
        <taxon>Arthropoda</taxon>
        <taxon>Hexapoda</taxon>
        <taxon>Insecta</taxon>
        <taxon>Pterygota</taxon>
        <taxon>Neoptera</taxon>
        <taxon>Endopterygota</taxon>
        <taxon>Coleoptera</taxon>
        <taxon>Polyphaga</taxon>
        <taxon>Cucujiformia</taxon>
        <taxon>Curculionidae</taxon>
        <taxon>Ceutorhynchinae</taxon>
        <taxon>Ceutorhynchus</taxon>
    </lineage>
</organism>
<comment type="subcellular location">
    <subcellularLocation>
        <location evidence="1 7">Cell membrane</location>
        <topology evidence="1 7">Multi-pass membrane protein</topology>
    </subcellularLocation>
</comment>
<dbReference type="Pfam" id="PF08395">
    <property type="entry name" value="7tm_7"/>
    <property type="match status" value="1"/>
</dbReference>
<evidence type="ECO:0000256" key="5">
    <source>
        <dbReference type="ARBA" id="ARBA00023136"/>
    </source>
</evidence>
<sequence length="395" mass="45329">MAFYETFRWMAMFGKILGHLPVQNVFGSDSSLLYYKPLSWATLYASCLYMGPCISLFSTFIRADYDIKISRKFYNIVTVLLLSMLIRSLFCFVYCLKHHAKHVPKLIKLLDSFDRHRDQALIRTKHSKILKIFTGVVAPMIFTLACSSFYFVRSFLLVENIYVAPRGAFLIPPFFGINCIWHFIPPLYYVYFSVKIASGFHQINNNLLYKRYAVSFFVEGQQKFDNDMADHLSKIRLLHNLLSEATMRLSRCYGGFLAINNLFLIVAVVVNLSAYICVTNDVNLISLVLIDGIYFLGMTLLANIIKKRGAKVARLFQGIPTSALSDRSREEIQLWLMQLSVHPVQVNAAGYFILDKSQTFEVLSSIATYLIVAVQLLQEEDTKKTNVTVFYDELK</sequence>
<dbReference type="AlphaFoldDB" id="A0A9N9MZC8"/>
<keyword evidence="3 7" id="KW-0812">Transmembrane</keyword>
<comment type="function">
    <text evidence="7">Gustatory receptor which mediates acceptance or avoidance behavior, depending on its substrates.</text>
</comment>
<dbReference type="GO" id="GO:0038023">
    <property type="term" value="F:signaling receptor activity"/>
    <property type="evidence" value="ECO:0007669"/>
    <property type="project" value="UniProtKB-ARBA"/>
</dbReference>
<feature type="transmembrane region" description="Helical" evidence="7">
    <location>
        <begin position="73"/>
        <end position="96"/>
    </location>
</feature>
<dbReference type="Proteomes" id="UP001152799">
    <property type="component" value="Chromosome 6"/>
</dbReference>
<keyword evidence="5 7" id="KW-0472">Membrane</keyword>
<keyword evidence="4 7" id="KW-1133">Transmembrane helix</keyword>
<dbReference type="PANTHER" id="PTHR21421">
    <property type="entry name" value="GUSTATORY RECEPTOR"/>
    <property type="match status" value="1"/>
</dbReference>
<keyword evidence="6 7" id="KW-0675">Receptor</keyword>
<dbReference type="GO" id="GO:0005886">
    <property type="term" value="C:plasma membrane"/>
    <property type="evidence" value="ECO:0007669"/>
    <property type="project" value="UniProtKB-SubCell"/>
</dbReference>
<keyword evidence="9" id="KW-1185">Reference proteome</keyword>
<dbReference type="OrthoDB" id="6715617at2759"/>
<evidence type="ECO:0000256" key="6">
    <source>
        <dbReference type="ARBA" id="ARBA00023170"/>
    </source>
</evidence>
<comment type="similarity">
    <text evidence="7">Belongs to the insect chemoreceptor superfamily. Gustatory receptor (GR) family.</text>
</comment>
<reference evidence="8" key="1">
    <citation type="submission" date="2022-01" db="EMBL/GenBank/DDBJ databases">
        <authorList>
            <person name="King R."/>
        </authorList>
    </citation>
    <scope>NUCLEOTIDE SEQUENCE</scope>
</reference>
<dbReference type="InterPro" id="IPR013604">
    <property type="entry name" value="7TM_chemorcpt"/>
</dbReference>
<keyword evidence="7" id="KW-0807">Transducer</keyword>
<evidence type="ECO:0000256" key="1">
    <source>
        <dbReference type="ARBA" id="ARBA00004651"/>
    </source>
</evidence>
<dbReference type="GO" id="GO:0051606">
    <property type="term" value="P:detection of stimulus"/>
    <property type="evidence" value="ECO:0007669"/>
    <property type="project" value="UniProtKB-ARBA"/>
</dbReference>
<keyword evidence="2 7" id="KW-1003">Cell membrane</keyword>
<proteinExistence type="inferred from homology"/>
<evidence type="ECO:0000256" key="2">
    <source>
        <dbReference type="ARBA" id="ARBA00022475"/>
    </source>
</evidence>
<accession>A0A9N9MZC8</accession>
<dbReference type="GO" id="GO:0050909">
    <property type="term" value="P:sensory perception of taste"/>
    <property type="evidence" value="ECO:0007669"/>
    <property type="project" value="InterPro"/>
</dbReference>
<evidence type="ECO:0000313" key="8">
    <source>
        <dbReference type="EMBL" id="CAG9770660.1"/>
    </source>
</evidence>
<feature type="transmembrane region" description="Helical" evidence="7">
    <location>
        <begin position="282"/>
        <end position="305"/>
    </location>
</feature>
<feature type="transmembrane region" description="Helical" evidence="7">
    <location>
        <begin position="129"/>
        <end position="151"/>
    </location>
</feature>
<comment type="caution">
    <text evidence="7">Lacks conserved residue(s) required for the propagation of feature annotation.</text>
</comment>
<evidence type="ECO:0000313" key="9">
    <source>
        <dbReference type="Proteomes" id="UP001152799"/>
    </source>
</evidence>
<dbReference type="EMBL" id="OU892282">
    <property type="protein sequence ID" value="CAG9770660.1"/>
    <property type="molecule type" value="Genomic_DNA"/>
</dbReference>
<dbReference type="GO" id="GO:0007165">
    <property type="term" value="P:signal transduction"/>
    <property type="evidence" value="ECO:0007669"/>
    <property type="project" value="UniProtKB-KW"/>
</dbReference>
<feature type="transmembrane region" description="Helical" evidence="7">
    <location>
        <begin position="256"/>
        <end position="276"/>
    </location>
</feature>
<evidence type="ECO:0000256" key="4">
    <source>
        <dbReference type="ARBA" id="ARBA00022989"/>
    </source>
</evidence>